<comment type="function">
    <text evidence="1">Could be a virulence factor.</text>
</comment>
<dbReference type="Proteomes" id="UP000236742">
    <property type="component" value="Unassembled WGS sequence"/>
</dbReference>
<dbReference type="SMART" id="SM00155">
    <property type="entry name" value="PLDc"/>
    <property type="match status" value="2"/>
</dbReference>
<dbReference type="PROSITE" id="PS51257">
    <property type="entry name" value="PROKAR_LIPOPROTEIN"/>
    <property type="match status" value="1"/>
</dbReference>
<dbReference type="GO" id="GO:0032049">
    <property type="term" value="P:cardiolipin biosynthetic process"/>
    <property type="evidence" value="ECO:0007669"/>
    <property type="project" value="UniProtKB-ARBA"/>
</dbReference>
<dbReference type="PROSITE" id="PS50035">
    <property type="entry name" value="PLD"/>
    <property type="match status" value="2"/>
</dbReference>
<evidence type="ECO:0000256" key="4">
    <source>
        <dbReference type="ARBA" id="ARBA00022525"/>
    </source>
</evidence>
<dbReference type="PANTHER" id="PTHR21248:SF12">
    <property type="entry name" value="CARDIOLIPIN SYNTHASE C"/>
    <property type="match status" value="1"/>
</dbReference>
<evidence type="ECO:0000256" key="5">
    <source>
        <dbReference type="ARBA" id="ARBA00029594"/>
    </source>
</evidence>
<dbReference type="GO" id="GO:0030572">
    <property type="term" value="F:phosphatidyltransferase activity"/>
    <property type="evidence" value="ECO:0007669"/>
    <property type="project" value="UniProtKB-ARBA"/>
</dbReference>
<protein>
    <recommendedName>
        <fullName evidence="3">Phospholipase D</fullName>
    </recommendedName>
    <alternativeName>
        <fullName evidence="5">Choline phosphatase</fullName>
    </alternativeName>
</protein>
<dbReference type="PANTHER" id="PTHR21248">
    <property type="entry name" value="CARDIOLIPIN SYNTHASE"/>
    <property type="match status" value="1"/>
</dbReference>
<feature type="domain" description="PLD phosphodiesterase" evidence="6">
    <location>
        <begin position="408"/>
        <end position="435"/>
    </location>
</feature>
<evidence type="ECO:0000256" key="3">
    <source>
        <dbReference type="ARBA" id="ARBA00018392"/>
    </source>
</evidence>
<evidence type="ECO:0000313" key="8">
    <source>
        <dbReference type="Proteomes" id="UP000236742"/>
    </source>
</evidence>
<organism evidence="7 8">
    <name type="scientific">Jhaorihella thermophila</name>
    <dbReference type="NCBI Taxonomy" id="488547"/>
    <lineage>
        <taxon>Bacteria</taxon>
        <taxon>Pseudomonadati</taxon>
        <taxon>Pseudomonadota</taxon>
        <taxon>Alphaproteobacteria</taxon>
        <taxon>Rhodobacterales</taxon>
        <taxon>Paracoccaceae</taxon>
        <taxon>Jhaorihella</taxon>
    </lineage>
</organism>
<dbReference type="AlphaFoldDB" id="A0A1H5T7B4"/>
<sequence>MARHGTFRIRLPLIALLAITAFFGGCAPDLDAIRKDPSFTSTDTGGTWLARRVEALGIPHDGRGGFYLLDDGAEALAIRLGLAERAQRTIDAQYYLLHDDAAGHLFTESLLEAADRGVRVRLLIDDMDTAQYDAMMVALDRHPNFEIRLFNPFSRALKLVSSAFDFRRVNRRMHNKSMTFDNVVTIVGGRNIGDEYFAAREDSNYDDLDVLGAGPVARDVSENFDEFWNSRFAVPVAAIVRDKDKQLSYDEARRILKKLAEEARKGPYGTALQGRFAHRFERRDFRLTWAPYKVVSDPPEKAGGQTDDGRSILADVLAPYIRQARKELIVVSAYFVPRRRGVQYLTALADRGLRVVVLTNSLESTDVAPVHAHYSHARRALLEGGVELWELRPDKDRPDRSLLKLGQSQSSLHAKAFVIDRRYMFIGSFNWDPRSVRMNGEMGILIDSPAMAEPAVRHFEAGLADGAYRLKLDENGQVT</sequence>
<dbReference type="EMBL" id="FNVD01000002">
    <property type="protein sequence ID" value="SEF57887.1"/>
    <property type="molecule type" value="Genomic_DNA"/>
</dbReference>
<evidence type="ECO:0000313" key="7">
    <source>
        <dbReference type="EMBL" id="SEF57887.1"/>
    </source>
</evidence>
<gene>
    <name evidence="7" type="ORF">SAMN05421751_10284</name>
</gene>
<dbReference type="CDD" id="cd09113">
    <property type="entry name" value="PLDc_ymdC_like_2"/>
    <property type="match status" value="1"/>
</dbReference>
<evidence type="ECO:0000259" key="6">
    <source>
        <dbReference type="PROSITE" id="PS50035"/>
    </source>
</evidence>
<reference evidence="7 8" key="1">
    <citation type="submission" date="2016-10" db="EMBL/GenBank/DDBJ databases">
        <authorList>
            <person name="de Groot N.N."/>
        </authorList>
    </citation>
    <scope>NUCLEOTIDE SEQUENCE [LARGE SCALE GENOMIC DNA]</scope>
    <source>
        <strain evidence="7 8">DSM 23413</strain>
    </source>
</reference>
<dbReference type="Gene3D" id="3.30.870.10">
    <property type="entry name" value="Endonuclease Chain A"/>
    <property type="match status" value="2"/>
</dbReference>
<proteinExistence type="predicted"/>
<keyword evidence="8" id="KW-1185">Reference proteome</keyword>
<accession>A0A1H5T7B4</accession>
<dbReference type="SUPFAM" id="SSF56024">
    <property type="entry name" value="Phospholipase D/nuclease"/>
    <property type="match status" value="2"/>
</dbReference>
<evidence type="ECO:0000256" key="2">
    <source>
        <dbReference type="ARBA" id="ARBA00004613"/>
    </source>
</evidence>
<evidence type="ECO:0000256" key="1">
    <source>
        <dbReference type="ARBA" id="ARBA00003145"/>
    </source>
</evidence>
<dbReference type="InterPro" id="IPR025202">
    <property type="entry name" value="PLD-like_dom"/>
</dbReference>
<dbReference type="Pfam" id="PF13091">
    <property type="entry name" value="PLDc_2"/>
    <property type="match status" value="2"/>
</dbReference>
<dbReference type="InterPro" id="IPR001736">
    <property type="entry name" value="PLipase_D/transphosphatidylase"/>
</dbReference>
<name>A0A1H5T7B4_9RHOB</name>
<keyword evidence="4" id="KW-0964">Secreted</keyword>
<dbReference type="CDD" id="cd09111">
    <property type="entry name" value="PLDc_ymdC_like_1"/>
    <property type="match status" value="1"/>
</dbReference>
<dbReference type="GO" id="GO:0005576">
    <property type="term" value="C:extracellular region"/>
    <property type="evidence" value="ECO:0007669"/>
    <property type="project" value="UniProtKB-SubCell"/>
</dbReference>
<comment type="subcellular location">
    <subcellularLocation>
        <location evidence="2">Secreted</location>
    </subcellularLocation>
</comment>
<feature type="domain" description="PLD phosphodiesterase" evidence="6">
    <location>
        <begin position="169"/>
        <end position="196"/>
    </location>
</feature>